<evidence type="ECO:0000256" key="6">
    <source>
        <dbReference type="SAM" id="Phobius"/>
    </source>
</evidence>
<feature type="transmembrane region" description="Helical" evidence="6">
    <location>
        <begin position="170"/>
        <end position="192"/>
    </location>
</feature>
<keyword evidence="3 6" id="KW-0812">Transmembrane</keyword>
<keyword evidence="2" id="KW-1003">Cell membrane</keyword>
<keyword evidence="5 6" id="KW-0472">Membrane</keyword>
<comment type="subcellular location">
    <subcellularLocation>
        <location evidence="1">Cell membrane</location>
        <topology evidence="1">Multi-pass membrane protein</topology>
    </subcellularLocation>
</comment>
<gene>
    <name evidence="7" type="ORF">ACIB24_19045</name>
</gene>
<evidence type="ECO:0000313" key="8">
    <source>
        <dbReference type="Proteomes" id="UP001612915"/>
    </source>
</evidence>
<name>A0ABW8ARZ8_9ACTN</name>
<evidence type="ECO:0000256" key="4">
    <source>
        <dbReference type="ARBA" id="ARBA00022989"/>
    </source>
</evidence>
<evidence type="ECO:0000256" key="1">
    <source>
        <dbReference type="ARBA" id="ARBA00004651"/>
    </source>
</evidence>
<feature type="transmembrane region" description="Helical" evidence="6">
    <location>
        <begin position="21"/>
        <end position="42"/>
    </location>
</feature>
<evidence type="ECO:0000256" key="3">
    <source>
        <dbReference type="ARBA" id="ARBA00022692"/>
    </source>
</evidence>
<accession>A0ABW8ARZ8</accession>
<feature type="transmembrane region" description="Helical" evidence="6">
    <location>
        <begin position="93"/>
        <end position="114"/>
    </location>
</feature>
<feature type="transmembrane region" description="Helical" evidence="6">
    <location>
        <begin position="228"/>
        <end position="253"/>
    </location>
</feature>
<comment type="caution">
    <text evidence="7">The sequence shown here is derived from an EMBL/GenBank/DDBJ whole genome shotgun (WGS) entry which is preliminary data.</text>
</comment>
<dbReference type="PANTHER" id="PTHR39087">
    <property type="entry name" value="UPF0104 MEMBRANE PROTEIN MJ1595"/>
    <property type="match status" value="1"/>
</dbReference>
<evidence type="ECO:0000256" key="2">
    <source>
        <dbReference type="ARBA" id="ARBA00022475"/>
    </source>
</evidence>
<reference evidence="7 8" key="1">
    <citation type="submission" date="2024-10" db="EMBL/GenBank/DDBJ databases">
        <title>The Natural Products Discovery Center: Release of the First 8490 Sequenced Strains for Exploring Actinobacteria Biosynthetic Diversity.</title>
        <authorList>
            <person name="Kalkreuter E."/>
            <person name="Kautsar S.A."/>
            <person name="Yang D."/>
            <person name="Bader C.D."/>
            <person name="Teijaro C.N."/>
            <person name="Fluegel L."/>
            <person name="Davis C.M."/>
            <person name="Simpson J.R."/>
            <person name="Lauterbach L."/>
            <person name="Steele A.D."/>
            <person name="Gui C."/>
            <person name="Meng S."/>
            <person name="Li G."/>
            <person name="Viehrig K."/>
            <person name="Ye F."/>
            <person name="Su P."/>
            <person name="Kiefer A.F."/>
            <person name="Nichols A."/>
            <person name="Cepeda A.J."/>
            <person name="Yan W."/>
            <person name="Fan B."/>
            <person name="Jiang Y."/>
            <person name="Adhikari A."/>
            <person name="Zheng C.-J."/>
            <person name="Schuster L."/>
            <person name="Cowan T.M."/>
            <person name="Smanski M.J."/>
            <person name="Chevrette M.G."/>
            <person name="De Carvalho L.P.S."/>
            <person name="Shen B."/>
        </authorList>
    </citation>
    <scope>NUCLEOTIDE SEQUENCE [LARGE SCALE GENOMIC DNA]</scope>
    <source>
        <strain evidence="7 8">NPDC049639</strain>
    </source>
</reference>
<evidence type="ECO:0000313" key="7">
    <source>
        <dbReference type="EMBL" id="MFI7589166.1"/>
    </source>
</evidence>
<organism evidence="7 8">
    <name type="scientific">Spongisporangium articulatum</name>
    <dbReference type="NCBI Taxonomy" id="3362603"/>
    <lineage>
        <taxon>Bacteria</taxon>
        <taxon>Bacillati</taxon>
        <taxon>Actinomycetota</taxon>
        <taxon>Actinomycetes</taxon>
        <taxon>Kineosporiales</taxon>
        <taxon>Kineosporiaceae</taxon>
        <taxon>Spongisporangium</taxon>
    </lineage>
</organism>
<feature type="transmembrane region" description="Helical" evidence="6">
    <location>
        <begin position="293"/>
        <end position="316"/>
    </location>
</feature>
<protein>
    <submittedName>
        <fullName evidence="7">Lysylphosphatidylglycerol synthase domain-containing protein</fullName>
    </submittedName>
</protein>
<keyword evidence="8" id="KW-1185">Reference proteome</keyword>
<dbReference type="InterPro" id="IPR022791">
    <property type="entry name" value="L-PG_synthase/AglD"/>
</dbReference>
<dbReference type="Proteomes" id="UP001612915">
    <property type="component" value="Unassembled WGS sequence"/>
</dbReference>
<feature type="transmembrane region" description="Helical" evidence="6">
    <location>
        <begin position="134"/>
        <end position="158"/>
    </location>
</feature>
<dbReference type="RefSeq" id="WP_398283584.1">
    <property type="nucleotide sequence ID" value="NZ_JBITLV010000006.1"/>
</dbReference>
<feature type="transmembrane region" description="Helical" evidence="6">
    <location>
        <begin position="62"/>
        <end position="81"/>
    </location>
</feature>
<keyword evidence="4 6" id="KW-1133">Transmembrane helix</keyword>
<dbReference type="PANTHER" id="PTHR39087:SF2">
    <property type="entry name" value="UPF0104 MEMBRANE PROTEIN MJ1595"/>
    <property type="match status" value="1"/>
</dbReference>
<dbReference type="EMBL" id="JBITLV010000006">
    <property type="protein sequence ID" value="MFI7589166.1"/>
    <property type="molecule type" value="Genomic_DNA"/>
</dbReference>
<dbReference type="Pfam" id="PF03706">
    <property type="entry name" value="LPG_synthase_TM"/>
    <property type="match status" value="1"/>
</dbReference>
<proteinExistence type="predicted"/>
<sequence>MSVGSVPRNPVPVPSAWSMGRVLPAVLGPLVVVLLVARLPHLTGTTWTAVRALLASVPVRDLALLGSLWALSVWCHSWVLTGALPGLTRSRAIMLNLAGSAVGDVVPFGGAAGAGMNLSMISSWHFPRSRSMTFLAVSNLWNVASKLLLPVLVLAVVCVRGTSSVPGLKIASVVAGGVLGSVVVGVVVVLAAGRGGAAEWLRGDAMAVITRGWRQLTLGMLGQLAVQAVLWSLCLQLVGVAAPLGVSMVGFALERALTMVPLTPAGAGLAEAGSLSALVALGADPASASAAVLLFRTFAYLLEIPAGGVSILAWLWSRDRAAMGTTA</sequence>
<evidence type="ECO:0000256" key="5">
    <source>
        <dbReference type="ARBA" id="ARBA00023136"/>
    </source>
</evidence>